<dbReference type="Gene3D" id="3.40.47.10">
    <property type="match status" value="3"/>
</dbReference>
<accession>M4BVN2</accession>
<dbReference type="FunFam" id="3.40.47.10:FF:000008">
    <property type="entry name" value="3-hydroxy-3-methylglutaryl coenzyme A synthase"/>
    <property type="match status" value="1"/>
</dbReference>
<dbReference type="InterPro" id="IPR010122">
    <property type="entry name" value="HMG_CoA_synthase_euk"/>
</dbReference>
<reference evidence="7" key="2">
    <citation type="submission" date="2015-06" db="UniProtKB">
        <authorList>
            <consortium name="EnsemblProtists"/>
        </authorList>
    </citation>
    <scope>IDENTIFICATION</scope>
    <source>
        <strain evidence="7">Emoy2</strain>
    </source>
</reference>
<dbReference type="eggNOG" id="KOG1393">
    <property type="taxonomic scope" value="Eukaryota"/>
</dbReference>
<dbReference type="Pfam" id="PF01154">
    <property type="entry name" value="HMG_CoA_synt_N"/>
    <property type="match status" value="1"/>
</dbReference>
<dbReference type="PANTHER" id="PTHR43323">
    <property type="entry name" value="3-HYDROXY-3-METHYLGLUTARYL COENZYME A SYNTHASE"/>
    <property type="match status" value="1"/>
</dbReference>
<dbReference type="VEuPathDB" id="FungiDB:HpaG810576"/>
<keyword evidence="2 5" id="KW-0808">Transferase</keyword>
<dbReference type="EnsemblProtists" id="HpaT810576">
    <property type="protein sequence ID" value="HpaP810576"/>
    <property type="gene ID" value="HpaG810576"/>
</dbReference>
<feature type="active site" description="Proton donor/acceptor" evidence="3">
    <location>
        <position position="253"/>
    </location>
</feature>
<feature type="binding site" evidence="4">
    <location>
        <position position="212"/>
    </location>
    <ligand>
        <name>CoA</name>
        <dbReference type="ChEBI" id="CHEBI:57287"/>
    </ligand>
</feature>
<dbReference type="Pfam" id="PF00109">
    <property type="entry name" value="ketoacyl-synt"/>
    <property type="match status" value="1"/>
</dbReference>
<feature type="active site" description="Proton donor/acceptor" evidence="3">
    <location>
        <position position="88"/>
    </location>
</feature>
<evidence type="ECO:0000256" key="5">
    <source>
        <dbReference type="RuleBase" id="RU003694"/>
    </source>
</evidence>
<dbReference type="SUPFAM" id="SSF53901">
    <property type="entry name" value="Thiolase-like"/>
    <property type="match status" value="4"/>
</dbReference>
<feature type="active site" description="Acyl-thioester intermediate" evidence="3">
    <location>
        <position position="120"/>
    </location>
</feature>
<evidence type="ECO:0000259" key="6">
    <source>
        <dbReference type="PROSITE" id="PS52004"/>
    </source>
</evidence>
<dbReference type="EMBL" id="JH597984">
    <property type="status" value="NOT_ANNOTATED_CDS"/>
    <property type="molecule type" value="Genomic_DNA"/>
</dbReference>
<feature type="binding site" evidence="4">
    <location>
        <position position="262"/>
    </location>
    <ligand>
        <name>CoA</name>
        <dbReference type="ChEBI" id="CHEBI:57287"/>
    </ligand>
</feature>
<sequence>MTTPSRPLNVGILAMEVHFPSAYVDQQEMEVHDGVSSGKYSLGLGQLGMAVPGDREDVNALALTAVSRLLRNFSVTSKQVGRLEVGTETLLDKSKSTKTVLMQLFEDNCDVDGATIINACYGGTAALLNAVAWIDSCFWDGRYAVVVAVDIAVYAKGPARPSGGCGAVAMLVGPDAPMVLDCKTKATHAANVWDFYKPHMSSEYPTVDGQLSNACYLHALDECYLLFCKKSKSLAAVDQEEIGVASVDYAVFHSPYHKLVQKSFARLGFLDSRRLMSSGDEAAKEKYASLRKWADAPLHETLNDRELDLVARDVAREDFRVKVSPSCTTSQQLGNSYTAAVYMNLATLVYVRAKELAQGARVLLFSYGSGSLASMFVLHTREPSESAKGKFSLENIAKSLNLTARLAYRTKKSPEEFTARMKLRQVTYGTQYDLKLTQSITSIPDGEYYLDRIDNMGRRFYARSTSAAALESGVEEQRRVTNTMLEVAGAVYVTGTSVGLPGQTKVFEGEKSVEKLLRGENCIHELTDADKDRMMTRNIVHVSKDKTTRNVTRFPVSTREDCIQVSAIMNEMDLERDYGIAATIARSMDKPTQLAVAAGLEAIRSAGLVDEISANWHLPDHMHDSTGVIYATSFPALDAAVSETSRYYEGSKNESESAYEMDTKILFRLLVLANAQLAQLIGARGPNTQINAACAGTTQAIGMAQDWIRSGKCLRVIVVSSDTASSATMMPLIGGGFRALGAACIAPTANAAARPFDAKRSGMIVGSGAIGLVLESPLAFFAERSVNGSAKKTVVHLVASQFSNSAYHGAALEPNHVGQELTRFLQRIESEFGITREEIACNGVYYSHETGTNASATSSCAYTEVTALRTAFGSKLLAQLMIANTKGFTGHPMAVAFEDVAAIEGLRHGYVPPVVHFETHDPNLGETPLRLARGGAYAHKYALRFAAGFGSQLAFTLYALEI</sequence>
<dbReference type="InterPro" id="IPR020841">
    <property type="entry name" value="PKS_Beta-ketoAc_synthase_dom"/>
</dbReference>
<evidence type="ECO:0000256" key="1">
    <source>
        <dbReference type="ARBA" id="ARBA00007061"/>
    </source>
</evidence>
<dbReference type="NCBIfam" id="TIGR01833">
    <property type="entry name" value="HMG-CoA-S_euk"/>
    <property type="match status" value="1"/>
</dbReference>
<dbReference type="InterPro" id="IPR013528">
    <property type="entry name" value="HMG_CoA_synth_N"/>
</dbReference>
<reference evidence="8" key="1">
    <citation type="journal article" date="2010" name="Science">
        <title>Signatures of adaptation to obligate biotrophy in the Hyaloperonospora arabidopsidis genome.</title>
        <authorList>
            <person name="Baxter L."/>
            <person name="Tripathy S."/>
            <person name="Ishaque N."/>
            <person name="Boot N."/>
            <person name="Cabral A."/>
            <person name="Kemen E."/>
            <person name="Thines M."/>
            <person name="Ah-Fong A."/>
            <person name="Anderson R."/>
            <person name="Badejoko W."/>
            <person name="Bittner-Eddy P."/>
            <person name="Boore J.L."/>
            <person name="Chibucos M.C."/>
            <person name="Coates M."/>
            <person name="Dehal P."/>
            <person name="Delehaunty K."/>
            <person name="Dong S."/>
            <person name="Downton P."/>
            <person name="Dumas B."/>
            <person name="Fabro G."/>
            <person name="Fronick C."/>
            <person name="Fuerstenberg S.I."/>
            <person name="Fulton L."/>
            <person name="Gaulin E."/>
            <person name="Govers F."/>
            <person name="Hughes L."/>
            <person name="Humphray S."/>
            <person name="Jiang R.H."/>
            <person name="Judelson H."/>
            <person name="Kamoun S."/>
            <person name="Kyung K."/>
            <person name="Meijer H."/>
            <person name="Minx P."/>
            <person name="Morris P."/>
            <person name="Nelson J."/>
            <person name="Phuntumart V."/>
            <person name="Qutob D."/>
            <person name="Rehmany A."/>
            <person name="Rougon-Cardoso A."/>
            <person name="Ryden P."/>
            <person name="Torto-Alalibo T."/>
            <person name="Studholme D."/>
            <person name="Wang Y."/>
            <person name="Win J."/>
            <person name="Wood J."/>
            <person name="Clifton S.W."/>
            <person name="Rogers J."/>
            <person name="Van den Ackerveken G."/>
            <person name="Jones J.D."/>
            <person name="McDowell J.M."/>
            <person name="Beynon J."/>
            <person name="Tyler B.M."/>
        </authorList>
    </citation>
    <scope>NUCLEOTIDE SEQUENCE [LARGE SCALE GENOMIC DNA]</scope>
    <source>
        <strain evidence="8">Emoy2</strain>
    </source>
</reference>
<comment type="similarity">
    <text evidence="1">Belongs to the thiolase-like superfamily. HMG-CoA synthase family.</text>
</comment>
<dbReference type="Pfam" id="PF08540">
    <property type="entry name" value="HMG_CoA_synt_C"/>
    <property type="match status" value="1"/>
</dbReference>
<name>M4BVN2_HYAAE</name>
<dbReference type="PROSITE" id="PS52004">
    <property type="entry name" value="KS3_2"/>
    <property type="match status" value="1"/>
</dbReference>
<evidence type="ECO:0000313" key="8">
    <source>
        <dbReference type="Proteomes" id="UP000011713"/>
    </source>
</evidence>
<dbReference type="GO" id="GO:0004421">
    <property type="term" value="F:hydroxymethylglutaryl-CoA synthase activity"/>
    <property type="evidence" value="ECO:0007669"/>
    <property type="project" value="InterPro"/>
</dbReference>
<proteinExistence type="inferred from homology"/>
<dbReference type="OMA" id="NHVGQEL"/>
<evidence type="ECO:0000313" key="7">
    <source>
        <dbReference type="EnsemblProtists" id="HpaP810576"/>
    </source>
</evidence>
<dbReference type="PANTHER" id="PTHR43323:SF2">
    <property type="entry name" value="HYDROXYMETHYLGLUTARYL-COA SYNTHASE"/>
    <property type="match status" value="1"/>
</dbReference>
<feature type="binding site" evidence="4">
    <location>
        <position position="258"/>
    </location>
    <ligand>
        <name>CoA</name>
        <dbReference type="ChEBI" id="CHEBI:57287"/>
    </ligand>
</feature>
<feature type="domain" description="Ketosynthase family 3 (KS3)" evidence="6">
    <location>
        <begin position="488"/>
        <end position="960"/>
    </location>
</feature>
<dbReference type="GO" id="GO:0006084">
    <property type="term" value="P:acetyl-CoA metabolic process"/>
    <property type="evidence" value="ECO:0007669"/>
    <property type="project" value="InterPro"/>
</dbReference>
<dbReference type="Proteomes" id="UP000011713">
    <property type="component" value="Unassembled WGS sequence"/>
</dbReference>
<dbReference type="HOGENOM" id="CLU_008065_1_1_1"/>
<dbReference type="InParanoid" id="M4BVN2"/>
<dbReference type="InterPro" id="IPR014030">
    <property type="entry name" value="Ketoacyl_synth_N"/>
</dbReference>
<dbReference type="InterPro" id="IPR016039">
    <property type="entry name" value="Thiolase-like"/>
</dbReference>
<organism evidence="7 8">
    <name type="scientific">Hyaloperonospora arabidopsidis (strain Emoy2)</name>
    <name type="common">Downy mildew agent</name>
    <name type="synonym">Peronospora arabidopsidis</name>
    <dbReference type="NCBI Taxonomy" id="559515"/>
    <lineage>
        <taxon>Eukaryota</taxon>
        <taxon>Sar</taxon>
        <taxon>Stramenopiles</taxon>
        <taxon>Oomycota</taxon>
        <taxon>Peronosporomycetes</taxon>
        <taxon>Peronosporales</taxon>
        <taxon>Peronosporaceae</taxon>
        <taxon>Hyaloperonospora</taxon>
    </lineage>
</organism>
<dbReference type="CDD" id="cd00827">
    <property type="entry name" value="init_cond_enzymes"/>
    <property type="match status" value="1"/>
</dbReference>
<evidence type="ECO:0000256" key="4">
    <source>
        <dbReference type="PIRSR" id="PIRSR610122-2"/>
    </source>
</evidence>
<evidence type="ECO:0000256" key="3">
    <source>
        <dbReference type="PIRSR" id="PIRSR610122-1"/>
    </source>
</evidence>
<protein>
    <recommendedName>
        <fullName evidence="6">Ketosynthase family 3 (KS3) domain-containing protein</fullName>
    </recommendedName>
</protein>
<dbReference type="AlphaFoldDB" id="M4BVN2"/>
<dbReference type="InterPro" id="IPR014031">
    <property type="entry name" value="Ketoacyl_synth_C"/>
</dbReference>
<keyword evidence="8" id="KW-1185">Reference proteome</keyword>
<dbReference type="Pfam" id="PF02801">
    <property type="entry name" value="Ketoacyl-synt_C"/>
    <property type="match status" value="1"/>
</dbReference>
<comment type="similarity">
    <text evidence="5">Belongs to the thiolase-like superfamily. Beta-ketoacyl-ACP synthases family.</text>
</comment>
<dbReference type="InterPro" id="IPR013746">
    <property type="entry name" value="HMG_CoA_synt_C_dom"/>
</dbReference>
<dbReference type="STRING" id="559515.M4BVN2"/>
<evidence type="ECO:0000256" key="2">
    <source>
        <dbReference type="ARBA" id="ARBA00022679"/>
    </source>
</evidence>
<dbReference type="eggNOG" id="KOG1394">
    <property type="taxonomic scope" value="Eukaryota"/>
</dbReference>
<dbReference type="GO" id="GO:0010142">
    <property type="term" value="P:farnesyl diphosphate biosynthetic process, mevalonate pathway"/>
    <property type="evidence" value="ECO:0007669"/>
    <property type="project" value="InterPro"/>
</dbReference>